<name>A0A0F4LW27_9LACO</name>
<dbReference type="SUPFAM" id="SSF52374">
    <property type="entry name" value="Nucleotidylyl transferase"/>
    <property type="match status" value="1"/>
</dbReference>
<dbReference type="Pfam" id="PF09190">
    <property type="entry name" value="DALR_2"/>
    <property type="match status" value="1"/>
</dbReference>
<keyword evidence="10 13" id="KW-0648">Protein biosynthesis</keyword>
<evidence type="ECO:0000256" key="4">
    <source>
        <dbReference type="ARBA" id="ARBA00022490"/>
    </source>
</evidence>
<evidence type="ECO:0000256" key="1">
    <source>
        <dbReference type="ARBA" id="ARBA00004496"/>
    </source>
</evidence>
<evidence type="ECO:0000256" key="9">
    <source>
        <dbReference type="ARBA" id="ARBA00022840"/>
    </source>
</evidence>
<evidence type="ECO:0000256" key="7">
    <source>
        <dbReference type="ARBA" id="ARBA00022741"/>
    </source>
</evidence>
<keyword evidence="16" id="KW-1185">Reference proteome</keyword>
<dbReference type="InterPro" id="IPR056411">
    <property type="entry name" value="CysS_C"/>
</dbReference>
<dbReference type="PANTHER" id="PTHR10890:SF3">
    <property type="entry name" value="CYSTEINE--TRNA LIGASE, CYTOPLASMIC"/>
    <property type="match status" value="1"/>
</dbReference>
<keyword evidence="6 13" id="KW-0479">Metal-binding</keyword>
<keyword evidence="7 13" id="KW-0547">Nucleotide-binding</keyword>
<dbReference type="GO" id="GO:0005829">
    <property type="term" value="C:cytosol"/>
    <property type="evidence" value="ECO:0007669"/>
    <property type="project" value="TreeGrafter"/>
</dbReference>
<dbReference type="PATRIC" id="fig|1218492.5.peg.479"/>
<dbReference type="Pfam" id="PF01406">
    <property type="entry name" value="tRNA-synt_1e"/>
    <property type="match status" value="1"/>
</dbReference>
<sequence>MVLRVFNTLTHQKEEFRPLEAPKVTMYVCGPTVYNYIHIGNARSVVAFDTIRRYLEYRGFEVNYVSNFTDVDDKIIKAAQEQQLTCEQIVEKYLRAYYQDIQALNVQPATLNPRATENMPEIITFIEDLIAKGYAYASAGDVYFRARKFANYGQLSKQAVDDLEQGASQRINAADTVKKEDPIDFALWKHAASNEISWDSPWGLGRPGWHIECSVMAIKYLGPTIDIHAGGEDLIFPHHENEIAQSEVHTGQKFARYWLHNGFVTIGSDNEKMSKSLGNFITVHELLQQVDPQVLRLLLAATQYRHPLQYSDASLDDAQTNLQHLQTAAKNLNFRLQDSQTTAFDEGIEQQLTQLTQQFTAHMDDDFNVQNGLSDVYELMRLINRYSQQAQINFDNARHLLDRYAQLLAIFGITLKFDYEVNAQVEELIQQREAARANKNFAQSDRLRQQLRQMGIILEDTPQGTRWHKE</sequence>
<dbReference type="SMART" id="SM00840">
    <property type="entry name" value="DALR_2"/>
    <property type="match status" value="1"/>
</dbReference>
<dbReference type="InterPro" id="IPR015803">
    <property type="entry name" value="Cys-tRNA-ligase"/>
</dbReference>
<reference evidence="15 16" key="1">
    <citation type="submission" date="2015-01" db="EMBL/GenBank/DDBJ databases">
        <title>Comparative genomics of the lactic acid bacteria isolated from the honey bee gut.</title>
        <authorList>
            <person name="Ellegaard K.M."/>
            <person name="Tamarit D."/>
            <person name="Javelind E."/>
            <person name="Olofsson T."/>
            <person name="Andersson S.G."/>
            <person name="Vasquez A."/>
        </authorList>
    </citation>
    <scope>NUCLEOTIDE SEQUENCE [LARGE SCALE GENOMIC DNA]</scope>
    <source>
        <strain evidence="15 16">Bin4</strain>
    </source>
</reference>
<keyword evidence="4 13" id="KW-0963">Cytoplasm</keyword>
<accession>A0A0F4LW27</accession>
<dbReference type="GO" id="GO:0004817">
    <property type="term" value="F:cysteine-tRNA ligase activity"/>
    <property type="evidence" value="ECO:0007669"/>
    <property type="project" value="UniProtKB-UniRule"/>
</dbReference>
<dbReference type="HAMAP" id="MF_00041">
    <property type="entry name" value="Cys_tRNA_synth"/>
    <property type="match status" value="1"/>
</dbReference>
<evidence type="ECO:0000259" key="14">
    <source>
        <dbReference type="SMART" id="SM00840"/>
    </source>
</evidence>
<evidence type="ECO:0000256" key="10">
    <source>
        <dbReference type="ARBA" id="ARBA00022917"/>
    </source>
</evidence>
<comment type="caution">
    <text evidence="15">The sequence shown here is derived from an EMBL/GenBank/DDBJ whole genome shotgun (WGS) entry which is preliminary data.</text>
</comment>
<dbReference type="CDD" id="cd00672">
    <property type="entry name" value="CysRS_core"/>
    <property type="match status" value="1"/>
</dbReference>
<dbReference type="Gene3D" id="1.20.120.1910">
    <property type="entry name" value="Cysteine-tRNA ligase, C-terminal anti-codon recognition domain"/>
    <property type="match status" value="1"/>
</dbReference>
<dbReference type="PANTHER" id="PTHR10890">
    <property type="entry name" value="CYSTEINYL-TRNA SYNTHETASE"/>
    <property type="match status" value="1"/>
</dbReference>
<dbReference type="FunFam" id="3.40.50.620:FF:000009">
    <property type="entry name" value="Cysteine--tRNA ligase"/>
    <property type="match status" value="1"/>
</dbReference>
<evidence type="ECO:0000256" key="12">
    <source>
        <dbReference type="ARBA" id="ARBA00047398"/>
    </source>
</evidence>
<dbReference type="InterPro" id="IPR009080">
    <property type="entry name" value="tRNAsynth_Ia_anticodon-bd"/>
</dbReference>
<dbReference type="Gene3D" id="3.40.50.620">
    <property type="entry name" value="HUPs"/>
    <property type="match status" value="1"/>
</dbReference>
<dbReference type="EC" id="6.1.1.16" evidence="13"/>
<evidence type="ECO:0000313" key="15">
    <source>
        <dbReference type="EMBL" id="KJY62568.1"/>
    </source>
</evidence>
<feature type="binding site" evidence="13">
    <location>
        <position position="238"/>
    </location>
    <ligand>
        <name>Zn(2+)</name>
        <dbReference type="ChEBI" id="CHEBI:29105"/>
    </ligand>
</feature>
<evidence type="ECO:0000256" key="8">
    <source>
        <dbReference type="ARBA" id="ARBA00022833"/>
    </source>
</evidence>
<dbReference type="GO" id="GO:0008270">
    <property type="term" value="F:zinc ion binding"/>
    <property type="evidence" value="ECO:0007669"/>
    <property type="project" value="UniProtKB-UniRule"/>
</dbReference>
<dbReference type="EMBL" id="JXJQ01000005">
    <property type="protein sequence ID" value="KJY62568.1"/>
    <property type="molecule type" value="Genomic_DNA"/>
</dbReference>
<evidence type="ECO:0000256" key="11">
    <source>
        <dbReference type="ARBA" id="ARBA00023146"/>
    </source>
</evidence>
<feature type="binding site" evidence="13">
    <location>
        <position position="242"/>
    </location>
    <ligand>
        <name>Zn(2+)</name>
        <dbReference type="ChEBI" id="CHEBI:29105"/>
    </ligand>
</feature>
<feature type="binding site" evidence="13">
    <location>
        <position position="213"/>
    </location>
    <ligand>
        <name>Zn(2+)</name>
        <dbReference type="ChEBI" id="CHEBI:29105"/>
    </ligand>
</feature>
<dbReference type="PRINTS" id="PR00983">
    <property type="entry name" value="TRNASYNTHCYS"/>
</dbReference>
<comment type="similarity">
    <text evidence="2 13">Belongs to the class-I aminoacyl-tRNA synthetase family.</text>
</comment>
<comment type="cofactor">
    <cofactor evidence="13">
        <name>Zn(2+)</name>
        <dbReference type="ChEBI" id="CHEBI:29105"/>
    </cofactor>
    <text evidence="13">Binds 1 zinc ion per subunit.</text>
</comment>
<proteinExistence type="inferred from homology"/>
<comment type="subunit">
    <text evidence="3 13">Monomer.</text>
</comment>
<dbReference type="InterPro" id="IPR014729">
    <property type="entry name" value="Rossmann-like_a/b/a_fold"/>
</dbReference>
<dbReference type="RefSeq" id="WP_046315695.1">
    <property type="nucleotide sequence ID" value="NZ_JBHSZT010000003.1"/>
</dbReference>
<keyword evidence="11 13" id="KW-0030">Aminoacyl-tRNA synthetase</keyword>
<dbReference type="GO" id="GO:0006423">
    <property type="term" value="P:cysteinyl-tRNA aminoacylation"/>
    <property type="evidence" value="ECO:0007669"/>
    <property type="project" value="UniProtKB-UniRule"/>
</dbReference>
<comment type="subcellular location">
    <subcellularLocation>
        <location evidence="1 13">Cytoplasm</location>
    </subcellularLocation>
</comment>
<gene>
    <name evidence="13 15" type="primary">cysS</name>
    <name evidence="15" type="ORF">JG30_03570</name>
</gene>
<feature type="binding site" evidence="13">
    <location>
        <position position="29"/>
    </location>
    <ligand>
        <name>Zn(2+)</name>
        <dbReference type="ChEBI" id="CHEBI:29105"/>
    </ligand>
</feature>
<keyword evidence="8 13" id="KW-0862">Zinc</keyword>
<dbReference type="HOGENOM" id="CLU_013528_0_1_9"/>
<evidence type="ECO:0000256" key="3">
    <source>
        <dbReference type="ARBA" id="ARBA00011245"/>
    </source>
</evidence>
<feature type="binding site" evidence="13">
    <location>
        <position position="275"/>
    </location>
    <ligand>
        <name>ATP</name>
        <dbReference type="ChEBI" id="CHEBI:30616"/>
    </ligand>
</feature>
<feature type="short sequence motif" description="'KMSKS' region" evidence="13">
    <location>
        <begin position="272"/>
        <end position="276"/>
    </location>
</feature>
<keyword evidence="9 13" id="KW-0067">ATP-binding</keyword>
<dbReference type="STRING" id="1218492.JG30_03570"/>
<dbReference type="Pfam" id="PF23493">
    <property type="entry name" value="CysS_C"/>
    <property type="match status" value="1"/>
</dbReference>
<evidence type="ECO:0000256" key="2">
    <source>
        <dbReference type="ARBA" id="ARBA00005594"/>
    </source>
</evidence>
<dbReference type="NCBIfam" id="TIGR00435">
    <property type="entry name" value="cysS"/>
    <property type="match status" value="1"/>
</dbReference>
<evidence type="ECO:0000313" key="16">
    <source>
        <dbReference type="Proteomes" id="UP000033558"/>
    </source>
</evidence>
<keyword evidence="5 13" id="KW-0436">Ligase</keyword>
<evidence type="ECO:0000256" key="5">
    <source>
        <dbReference type="ARBA" id="ARBA00022598"/>
    </source>
</evidence>
<dbReference type="Proteomes" id="UP000033558">
    <property type="component" value="Unassembled WGS sequence"/>
</dbReference>
<feature type="short sequence motif" description="'HIGH' region" evidence="13">
    <location>
        <begin position="31"/>
        <end position="41"/>
    </location>
</feature>
<organism evidence="15 16">
    <name type="scientific">Bombilactobacillus mellifer</name>
    <dbReference type="NCBI Taxonomy" id="1218492"/>
    <lineage>
        <taxon>Bacteria</taxon>
        <taxon>Bacillati</taxon>
        <taxon>Bacillota</taxon>
        <taxon>Bacilli</taxon>
        <taxon>Lactobacillales</taxon>
        <taxon>Lactobacillaceae</taxon>
        <taxon>Bombilactobacillus</taxon>
    </lineage>
</organism>
<dbReference type="InterPro" id="IPR015273">
    <property type="entry name" value="Cys-tRNA-synt_Ia_DALR"/>
</dbReference>
<dbReference type="OrthoDB" id="9815130at2"/>
<evidence type="ECO:0000256" key="13">
    <source>
        <dbReference type="HAMAP-Rule" id="MF_00041"/>
    </source>
</evidence>
<dbReference type="AlphaFoldDB" id="A0A0F4LW27"/>
<feature type="domain" description="Cysteinyl-tRNA synthetase class Ia DALR" evidence="14">
    <location>
        <begin position="358"/>
        <end position="423"/>
    </location>
</feature>
<comment type="catalytic activity">
    <reaction evidence="12 13">
        <text>tRNA(Cys) + L-cysteine + ATP = L-cysteinyl-tRNA(Cys) + AMP + diphosphate</text>
        <dbReference type="Rhea" id="RHEA:17773"/>
        <dbReference type="Rhea" id="RHEA-COMP:9661"/>
        <dbReference type="Rhea" id="RHEA-COMP:9679"/>
        <dbReference type="ChEBI" id="CHEBI:30616"/>
        <dbReference type="ChEBI" id="CHEBI:33019"/>
        <dbReference type="ChEBI" id="CHEBI:35235"/>
        <dbReference type="ChEBI" id="CHEBI:78442"/>
        <dbReference type="ChEBI" id="CHEBI:78517"/>
        <dbReference type="ChEBI" id="CHEBI:456215"/>
        <dbReference type="EC" id="6.1.1.16"/>
    </reaction>
</comment>
<dbReference type="SUPFAM" id="SSF47323">
    <property type="entry name" value="Anticodon-binding domain of a subclass of class I aminoacyl-tRNA synthetases"/>
    <property type="match status" value="1"/>
</dbReference>
<protein>
    <recommendedName>
        <fullName evidence="13">Cysteine--tRNA ligase</fullName>
        <ecNumber evidence="13">6.1.1.16</ecNumber>
    </recommendedName>
    <alternativeName>
        <fullName evidence="13">Cysteinyl-tRNA synthetase</fullName>
        <shortName evidence="13">CysRS</shortName>
    </alternativeName>
</protein>
<evidence type="ECO:0000256" key="6">
    <source>
        <dbReference type="ARBA" id="ARBA00022723"/>
    </source>
</evidence>
<dbReference type="InterPro" id="IPR024909">
    <property type="entry name" value="Cys-tRNA/MSH_ligase"/>
</dbReference>
<dbReference type="InterPro" id="IPR032678">
    <property type="entry name" value="tRNA-synt_1_cat_dom"/>
</dbReference>
<dbReference type="GO" id="GO:0005524">
    <property type="term" value="F:ATP binding"/>
    <property type="evidence" value="ECO:0007669"/>
    <property type="project" value="UniProtKB-UniRule"/>
</dbReference>